<dbReference type="Pfam" id="PF01476">
    <property type="entry name" value="LysM"/>
    <property type="match status" value="1"/>
</dbReference>
<protein>
    <recommendedName>
        <fullName evidence="2">LysM domain-containing protein</fullName>
    </recommendedName>
</protein>
<dbReference type="Gene3D" id="3.10.350.10">
    <property type="entry name" value="LysM domain"/>
    <property type="match status" value="1"/>
</dbReference>
<dbReference type="InterPro" id="IPR036779">
    <property type="entry name" value="LysM_dom_sf"/>
</dbReference>
<dbReference type="SUPFAM" id="SSF54106">
    <property type="entry name" value="LysM domain"/>
    <property type="match status" value="1"/>
</dbReference>
<keyword evidence="1" id="KW-0732">Signal</keyword>
<feature type="domain" description="LysM" evidence="2">
    <location>
        <begin position="22"/>
        <end position="67"/>
    </location>
</feature>
<dbReference type="CDD" id="cd00118">
    <property type="entry name" value="LysM"/>
    <property type="match status" value="1"/>
</dbReference>
<keyword evidence="4" id="KW-1185">Reference proteome</keyword>
<evidence type="ECO:0000259" key="2">
    <source>
        <dbReference type="PROSITE" id="PS51782"/>
    </source>
</evidence>
<dbReference type="AlphaFoldDB" id="A0A510Y1L7"/>
<dbReference type="PROSITE" id="PS51782">
    <property type="entry name" value="LYSM"/>
    <property type="match status" value="1"/>
</dbReference>
<dbReference type="GO" id="GO:0016787">
    <property type="term" value="F:hydrolase activity"/>
    <property type="evidence" value="ECO:0007669"/>
    <property type="project" value="InterPro"/>
</dbReference>
<dbReference type="OrthoDB" id="9785345at2"/>
<dbReference type="Proteomes" id="UP000321051">
    <property type="component" value="Unassembled WGS sequence"/>
</dbReference>
<name>A0A510Y1L7_MARHA</name>
<sequence>MKKTFIGMVTAGLLVFSANTALAYTVQEGDTLNEIADEKNVEVEEIASMNEEITNVNLIYPNQEIDIPDEDTEATEAIKGTSTNEASTQTGSDLFARLVTAEAKGEPLEGKIGVAKVVMNRVESDAFPDTTEGVIQQTGQFDPVTSGKIGNTVSTDEAQEAVQTVVNGGGDVNGALYFYNPDLSNSSFMQSLTTVDVVGGHEFKK</sequence>
<gene>
    <name evidence="3" type="ORF">MHA01_00790</name>
</gene>
<feature type="chain" id="PRO_5023111288" description="LysM domain-containing protein" evidence="1">
    <location>
        <begin position="24"/>
        <end position="205"/>
    </location>
</feature>
<feature type="signal peptide" evidence="1">
    <location>
        <begin position="1"/>
        <end position="23"/>
    </location>
</feature>
<dbReference type="InterPro" id="IPR042047">
    <property type="entry name" value="SleB_dom1"/>
</dbReference>
<comment type="caution">
    <text evidence="3">The sequence shown here is derived from an EMBL/GenBank/DDBJ whole genome shotgun (WGS) entry which is preliminary data.</text>
</comment>
<dbReference type="Gene3D" id="1.10.10.2520">
    <property type="entry name" value="Cell wall hydrolase SleB, domain 1"/>
    <property type="match status" value="1"/>
</dbReference>
<evidence type="ECO:0000313" key="4">
    <source>
        <dbReference type="Proteomes" id="UP000321051"/>
    </source>
</evidence>
<evidence type="ECO:0000313" key="3">
    <source>
        <dbReference type="EMBL" id="GEK57174.1"/>
    </source>
</evidence>
<dbReference type="Pfam" id="PF07486">
    <property type="entry name" value="Hydrolase_2"/>
    <property type="match status" value="1"/>
</dbReference>
<dbReference type="RefSeq" id="WP_094907795.1">
    <property type="nucleotide sequence ID" value="NZ_BJUN01000001.1"/>
</dbReference>
<dbReference type="InterPro" id="IPR018392">
    <property type="entry name" value="LysM"/>
</dbReference>
<proteinExistence type="predicted"/>
<accession>A0A510Y1L7</accession>
<organism evidence="3 4">
    <name type="scientific">Marinococcus halophilus</name>
    <dbReference type="NCBI Taxonomy" id="1371"/>
    <lineage>
        <taxon>Bacteria</taxon>
        <taxon>Bacillati</taxon>
        <taxon>Bacillota</taxon>
        <taxon>Bacilli</taxon>
        <taxon>Bacillales</taxon>
        <taxon>Bacillaceae</taxon>
        <taxon>Marinococcus</taxon>
    </lineage>
</organism>
<dbReference type="SMART" id="SM00257">
    <property type="entry name" value="LysM"/>
    <property type="match status" value="1"/>
</dbReference>
<dbReference type="Gene3D" id="6.20.240.60">
    <property type="match status" value="1"/>
</dbReference>
<dbReference type="InterPro" id="IPR011105">
    <property type="entry name" value="Cell_wall_hydrolase_SleB"/>
</dbReference>
<dbReference type="EMBL" id="BJUN01000001">
    <property type="protein sequence ID" value="GEK57174.1"/>
    <property type="molecule type" value="Genomic_DNA"/>
</dbReference>
<evidence type="ECO:0000256" key="1">
    <source>
        <dbReference type="SAM" id="SignalP"/>
    </source>
</evidence>
<reference evidence="3 4" key="1">
    <citation type="submission" date="2019-07" db="EMBL/GenBank/DDBJ databases">
        <title>Whole genome shotgun sequence of Marinococcus halophilus NBRC 102359.</title>
        <authorList>
            <person name="Hosoyama A."/>
            <person name="Uohara A."/>
            <person name="Ohji S."/>
            <person name="Ichikawa N."/>
        </authorList>
    </citation>
    <scope>NUCLEOTIDE SEQUENCE [LARGE SCALE GENOMIC DNA]</scope>
    <source>
        <strain evidence="3 4">NBRC 102359</strain>
    </source>
</reference>